<evidence type="ECO:0000313" key="1">
    <source>
        <dbReference type="EMBL" id="QJA89100.1"/>
    </source>
</evidence>
<dbReference type="Gene3D" id="3.30.460.70">
    <property type="match status" value="1"/>
</dbReference>
<sequence>MKWWQLYLKTAWALKNPFVIPIDLNYKRISLDDLSVLFQYEQLPYMADFYDCDDFALVFKASASKLEFNTVGLVIGLLDGKWHVWNCAVCDEGVFQIEPQQARVFKRDSKYKPVGVII</sequence>
<organism evidence="1">
    <name type="scientific">viral metagenome</name>
    <dbReference type="NCBI Taxonomy" id="1070528"/>
    <lineage>
        <taxon>unclassified sequences</taxon>
        <taxon>metagenomes</taxon>
        <taxon>organismal metagenomes</taxon>
    </lineage>
</organism>
<accession>A0A6M3L3R3</accession>
<reference evidence="1" key="1">
    <citation type="submission" date="2020-03" db="EMBL/GenBank/DDBJ databases">
        <title>The deep terrestrial virosphere.</title>
        <authorList>
            <person name="Holmfeldt K."/>
            <person name="Nilsson E."/>
            <person name="Simone D."/>
            <person name="Lopez-Fernandez M."/>
            <person name="Wu X."/>
            <person name="de Brujin I."/>
            <person name="Lundin D."/>
            <person name="Andersson A."/>
            <person name="Bertilsson S."/>
            <person name="Dopson M."/>
        </authorList>
    </citation>
    <scope>NUCLEOTIDE SEQUENCE</scope>
    <source>
        <strain evidence="1">MM415B02609</strain>
    </source>
</reference>
<name>A0A6M3L3R3_9ZZZZ</name>
<dbReference type="AlphaFoldDB" id="A0A6M3L3R3"/>
<protein>
    <recommendedName>
        <fullName evidence="2">Agglutinin C-terminal domain-containing protein</fullName>
    </recommendedName>
</protein>
<evidence type="ECO:0008006" key="2">
    <source>
        <dbReference type="Google" id="ProtNLM"/>
    </source>
</evidence>
<proteinExistence type="predicted"/>
<dbReference type="EMBL" id="MT142823">
    <property type="protein sequence ID" value="QJA89100.1"/>
    <property type="molecule type" value="Genomic_DNA"/>
</dbReference>
<gene>
    <name evidence="1" type="ORF">MM415B02609_0008</name>
</gene>